<organism evidence="1 2">
    <name type="scientific">Motilibacter peucedani</name>
    <dbReference type="NCBI Taxonomy" id="598650"/>
    <lineage>
        <taxon>Bacteria</taxon>
        <taxon>Bacillati</taxon>
        <taxon>Actinomycetota</taxon>
        <taxon>Actinomycetes</taxon>
        <taxon>Motilibacterales</taxon>
        <taxon>Motilibacteraceae</taxon>
        <taxon>Motilibacter</taxon>
    </lineage>
</organism>
<name>A0A420XUC7_9ACTN</name>
<accession>A0A420XUC7</accession>
<evidence type="ECO:0000313" key="1">
    <source>
        <dbReference type="EMBL" id="RKS80434.1"/>
    </source>
</evidence>
<dbReference type="Proteomes" id="UP000281955">
    <property type="component" value="Unassembled WGS sequence"/>
</dbReference>
<dbReference type="EMBL" id="RBWV01000009">
    <property type="protein sequence ID" value="RKS80434.1"/>
    <property type="molecule type" value="Genomic_DNA"/>
</dbReference>
<reference evidence="1 2" key="1">
    <citation type="submission" date="2018-10" db="EMBL/GenBank/DDBJ databases">
        <title>Genomic Encyclopedia of Archaeal and Bacterial Type Strains, Phase II (KMG-II): from individual species to whole genera.</title>
        <authorList>
            <person name="Goeker M."/>
        </authorList>
    </citation>
    <scope>NUCLEOTIDE SEQUENCE [LARGE SCALE GENOMIC DNA]</scope>
    <source>
        <strain evidence="1 2">RP-AC37</strain>
    </source>
</reference>
<keyword evidence="2" id="KW-1185">Reference proteome</keyword>
<sequence length="257" mass="27612">MPDLGAADRPLPAHLTVTGAHLCRQITARRRSRGLWLETVTYDVVGGLGTLVDAYQHPDGPVGHGPCLAIGYGALLVTFTTPFGDVEAREPRGTCFAPVPAAVQAYQHLRLRKVRAVWERQISSQRALDSGCAEQWKNMIMVERDRPAATAAPLDPLGEQRVCIYRDVAPDSGGGDPELTAAGPSSRRDIATLVQRLHAGAPTCSAAVHTYAVLGEMQADVYLALDGCRGRALWDSGSGMLDPSGLRLLNRLVARTR</sequence>
<comment type="caution">
    <text evidence="1">The sequence shown here is derived from an EMBL/GenBank/DDBJ whole genome shotgun (WGS) entry which is preliminary data.</text>
</comment>
<evidence type="ECO:0000313" key="2">
    <source>
        <dbReference type="Proteomes" id="UP000281955"/>
    </source>
</evidence>
<proteinExistence type="predicted"/>
<protein>
    <submittedName>
        <fullName evidence="1">Uncharacterized protein</fullName>
    </submittedName>
</protein>
<dbReference type="AlphaFoldDB" id="A0A420XUC7"/>
<gene>
    <name evidence="1" type="ORF">CLV35_0866</name>
</gene>
<dbReference type="InParanoid" id="A0A420XUC7"/>